<accession>A0A1Y4L7Z1</accession>
<dbReference type="Proteomes" id="UP000195897">
    <property type="component" value="Unassembled WGS sequence"/>
</dbReference>
<reference evidence="2" key="1">
    <citation type="submission" date="2017-04" db="EMBL/GenBank/DDBJ databases">
        <title>Function of individual gut microbiota members based on whole genome sequencing of pure cultures obtained from chicken caecum.</title>
        <authorList>
            <person name="Medvecky M."/>
            <person name="Cejkova D."/>
            <person name="Polansky O."/>
            <person name="Karasova D."/>
            <person name="Kubasova T."/>
            <person name="Cizek A."/>
            <person name="Rychlik I."/>
        </authorList>
    </citation>
    <scope>NUCLEOTIDE SEQUENCE [LARGE SCALE GENOMIC DNA]</scope>
    <source>
        <strain evidence="2">An180</strain>
    </source>
</reference>
<name>A0A1Y4L7Z1_9FIRM</name>
<proteinExistence type="predicted"/>
<evidence type="ECO:0000313" key="2">
    <source>
        <dbReference type="Proteomes" id="UP000195897"/>
    </source>
</evidence>
<protein>
    <submittedName>
        <fullName evidence="1">Uncharacterized protein</fullName>
    </submittedName>
</protein>
<comment type="caution">
    <text evidence="1">The sequence shown here is derived from an EMBL/GenBank/DDBJ whole genome shotgun (WGS) entry which is preliminary data.</text>
</comment>
<dbReference type="EMBL" id="NFKK01000020">
    <property type="protein sequence ID" value="OUP51569.1"/>
    <property type="molecule type" value="Genomic_DNA"/>
</dbReference>
<evidence type="ECO:0000313" key="1">
    <source>
        <dbReference type="EMBL" id="OUP51569.1"/>
    </source>
</evidence>
<organism evidence="1 2">
    <name type="scientific">Butyricicoccus pullicaecorum</name>
    <dbReference type="NCBI Taxonomy" id="501571"/>
    <lineage>
        <taxon>Bacteria</taxon>
        <taxon>Bacillati</taxon>
        <taxon>Bacillota</taxon>
        <taxon>Clostridia</taxon>
        <taxon>Eubacteriales</taxon>
        <taxon>Butyricicoccaceae</taxon>
        <taxon>Butyricicoccus</taxon>
    </lineage>
</organism>
<sequence>MNDVKKAFLSLMHDAYFDAKYAHQYSTETENAPENPSAAIAYANSVTAKACAAEAIYWCNEELYHDEIPELLHQFRVFSAEILQSYATDHSRQWVSIEFDNLKDLFESSVCNQPITE</sequence>
<dbReference type="AlphaFoldDB" id="A0A1Y4L7Z1"/>
<gene>
    <name evidence="1" type="ORF">B5F17_12645</name>
</gene>
<dbReference type="RefSeq" id="WP_087374354.1">
    <property type="nucleotide sequence ID" value="NZ_NFKK01000020.1"/>
</dbReference>